<dbReference type="SUPFAM" id="SSF56300">
    <property type="entry name" value="Metallo-dependent phosphatases"/>
    <property type="match status" value="1"/>
</dbReference>
<evidence type="ECO:0000259" key="1">
    <source>
        <dbReference type="Pfam" id="PF00149"/>
    </source>
</evidence>
<protein>
    <recommendedName>
        <fullName evidence="1">Calcineurin-like phosphoesterase domain-containing protein</fullName>
    </recommendedName>
</protein>
<dbReference type="InterPro" id="IPR029052">
    <property type="entry name" value="Metallo-depent_PP-like"/>
</dbReference>
<dbReference type="EMBL" id="CADCWJ010000750">
    <property type="protein sequence ID" value="CAA9581524.1"/>
    <property type="molecule type" value="Genomic_DNA"/>
</dbReference>
<dbReference type="GO" id="GO:0016787">
    <property type="term" value="F:hydrolase activity"/>
    <property type="evidence" value="ECO:0007669"/>
    <property type="project" value="InterPro"/>
</dbReference>
<organism evidence="2">
    <name type="scientific">uncultured Thermomicrobiales bacterium</name>
    <dbReference type="NCBI Taxonomy" id="1645740"/>
    <lineage>
        <taxon>Bacteria</taxon>
        <taxon>Pseudomonadati</taxon>
        <taxon>Thermomicrobiota</taxon>
        <taxon>Thermomicrobia</taxon>
        <taxon>Thermomicrobiales</taxon>
        <taxon>environmental samples</taxon>
    </lineage>
</organism>
<name>A0A6J4VL62_9BACT</name>
<evidence type="ECO:0000313" key="2">
    <source>
        <dbReference type="EMBL" id="CAA9581524.1"/>
    </source>
</evidence>
<proteinExistence type="predicted"/>
<gene>
    <name evidence="2" type="ORF">AVDCRST_MAG87-3419</name>
</gene>
<feature type="domain" description="Calcineurin-like phosphoesterase" evidence="1">
    <location>
        <begin position="61"/>
        <end position="214"/>
    </location>
</feature>
<dbReference type="AlphaFoldDB" id="A0A6J4VL62"/>
<sequence length="277" mass="31396">MVGGQARAPHPGSIAGYIPRPSDLKDQCMKLTILAVSDEVDQRIYSPSLRERMADVTMVIGCGDVPASYLEFLTDSLHKPVYYVLGNHAEELTREGSRGFPRLPEGCINVGGKVVTDSLSGLIIGGLPGSPRYSEREPVQYTEWQMWMMIARMAPRLIWNRIRKGRALDLLVTHSPPRDINDEQDIAHRGFIAMRRFLQWFGPAYQLHGHIHVYDRSKSHVTRHLGTEVINVYPYQKLDLAFSRLLQHEEPAATSRYPDRITGDIRERAGMKAKPRP</sequence>
<accession>A0A6J4VL62</accession>
<dbReference type="InterPro" id="IPR004843">
    <property type="entry name" value="Calcineurin-like_PHP"/>
</dbReference>
<dbReference type="Pfam" id="PF00149">
    <property type="entry name" value="Metallophos"/>
    <property type="match status" value="1"/>
</dbReference>
<dbReference type="Gene3D" id="3.60.21.10">
    <property type="match status" value="1"/>
</dbReference>
<reference evidence="2" key="1">
    <citation type="submission" date="2020-02" db="EMBL/GenBank/DDBJ databases">
        <authorList>
            <person name="Meier V. D."/>
        </authorList>
    </citation>
    <scope>NUCLEOTIDE SEQUENCE</scope>
    <source>
        <strain evidence="2">AVDCRST_MAG87</strain>
    </source>
</reference>